<dbReference type="Proteomes" id="UP001151699">
    <property type="component" value="Chromosome B"/>
</dbReference>
<reference evidence="1" key="1">
    <citation type="submission" date="2022-07" db="EMBL/GenBank/DDBJ databases">
        <authorList>
            <person name="Trinca V."/>
            <person name="Uliana J.V.C."/>
            <person name="Torres T.T."/>
            <person name="Ward R.J."/>
            <person name="Monesi N."/>
        </authorList>
    </citation>
    <scope>NUCLEOTIDE SEQUENCE</scope>
    <source>
        <strain evidence="1">HSMRA1968</strain>
        <tissue evidence="1">Whole embryos</tissue>
    </source>
</reference>
<accession>A0A9Q0N4S4</accession>
<gene>
    <name evidence="1" type="ORF">Bhyg_07862</name>
</gene>
<evidence type="ECO:0000313" key="2">
    <source>
        <dbReference type="Proteomes" id="UP001151699"/>
    </source>
</evidence>
<sequence>MNNLLDLPVDMDCSDLDNTVRESVPLLNKKDIIFVPTTLPSDDEIIGLLNEAKQKAILDLRDVGIDINKLDPEKRTKINFKCQVSCVPNDSSGIIDVDNLEDDSEDDYDIDGVKVDVEHSKESEVSEETEEFDSGLIMDLNTLSTINGEITSKDYSHNHSGNEVLDEGSIFVNNVKQLGIH</sequence>
<name>A0A9Q0N4S4_9DIPT</name>
<protein>
    <submittedName>
        <fullName evidence="1">Uncharacterized protein</fullName>
    </submittedName>
</protein>
<organism evidence="1 2">
    <name type="scientific">Pseudolycoriella hygida</name>
    <dbReference type="NCBI Taxonomy" id="35572"/>
    <lineage>
        <taxon>Eukaryota</taxon>
        <taxon>Metazoa</taxon>
        <taxon>Ecdysozoa</taxon>
        <taxon>Arthropoda</taxon>
        <taxon>Hexapoda</taxon>
        <taxon>Insecta</taxon>
        <taxon>Pterygota</taxon>
        <taxon>Neoptera</taxon>
        <taxon>Endopterygota</taxon>
        <taxon>Diptera</taxon>
        <taxon>Nematocera</taxon>
        <taxon>Sciaroidea</taxon>
        <taxon>Sciaridae</taxon>
        <taxon>Pseudolycoriella</taxon>
    </lineage>
</organism>
<dbReference type="EMBL" id="WJQU01000002">
    <property type="protein sequence ID" value="KAJ6642906.1"/>
    <property type="molecule type" value="Genomic_DNA"/>
</dbReference>
<comment type="caution">
    <text evidence="1">The sequence shown here is derived from an EMBL/GenBank/DDBJ whole genome shotgun (WGS) entry which is preliminary data.</text>
</comment>
<keyword evidence="2" id="KW-1185">Reference proteome</keyword>
<dbReference type="AlphaFoldDB" id="A0A9Q0N4S4"/>
<proteinExistence type="predicted"/>
<evidence type="ECO:0000313" key="1">
    <source>
        <dbReference type="EMBL" id="KAJ6642906.1"/>
    </source>
</evidence>